<gene>
    <name evidence="1" type="ORF">FPZ12_032015</name>
</gene>
<dbReference type="OrthoDB" id="3574198at2"/>
<protein>
    <submittedName>
        <fullName evidence="1">Flagellar basal body protein FliL</fullName>
    </submittedName>
</protein>
<evidence type="ECO:0000313" key="1">
    <source>
        <dbReference type="EMBL" id="KAA9154528.1"/>
    </source>
</evidence>
<comment type="caution">
    <text evidence="1">The sequence shown here is derived from an EMBL/GenBank/DDBJ whole genome shotgun (WGS) entry which is preliminary data.</text>
</comment>
<name>A0A5N0UVD5_9PSEU</name>
<dbReference type="EMBL" id="VMNW02000065">
    <property type="protein sequence ID" value="KAA9154528.1"/>
    <property type="molecule type" value="Genomic_DNA"/>
</dbReference>
<keyword evidence="2" id="KW-1185">Reference proteome</keyword>
<dbReference type="AlphaFoldDB" id="A0A5N0UVD5"/>
<dbReference type="Proteomes" id="UP000319769">
    <property type="component" value="Unassembled WGS sequence"/>
</dbReference>
<keyword evidence="1" id="KW-0282">Flagellum</keyword>
<proteinExistence type="predicted"/>
<evidence type="ECO:0000313" key="2">
    <source>
        <dbReference type="Proteomes" id="UP000319769"/>
    </source>
</evidence>
<reference evidence="1" key="1">
    <citation type="submission" date="2019-09" db="EMBL/GenBank/DDBJ databases">
        <authorList>
            <person name="Teo W.F.A."/>
            <person name="Duangmal K."/>
        </authorList>
    </citation>
    <scope>NUCLEOTIDE SEQUENCE [LARGE SCALE GENOMIC DNA]</scope>
    <source>
        <strain evidence="1">K81G1</strain>
    </source>
</reference>
<organism evidence="1 2">
    <name type="scientific">Amycolatopsis acidicola</name>
    <dbReference type="NCBI Taxonomy" id="2596893"/>
    <lineage>
        <taxon>Bacteria</taxon>
        <taxon>Bacillati</taxon>
        <taxon>Actinomycetota</taxon>
        <taxon>Actinomycetes</taxon>
        <taxon>Pseudonocardiales</taxon>
        <taxon>Pseudonocardiaceae</taxon>
        <taxon>Amycolatopsis</taxon>
    </lineage>
</organism>
<accession>A0A5N0UVD5</accession>
<keyword evidence="1" id="KW-0966">Cell projection</keyword>
<sequence length="397" mass="40689">MIIGLVAALVVAVGGGATWIALSQSSGGSDTPTEAALTLASSLGNADVVGVLGSLAPAEASMFTDPVQAVTDELKRLQVLDASADPNKLSGLKISTANLTFDEAGAEQVNDHVTITKLTGGTITVTGDPTQLPLAKGFLDAVPGGLDSSGPETETIDIGQEVRQSGEPIRIATVQVDGEWYPSLLYTIADYALQESGQKWPSTSIPANGAGSVNDAVKETVQAVLDADVRRVIELLPPDEMAVLHDAGPAIVDALGSDAEPSGAKVVDLQTESSTVDGGTRATLTSLVVQGPDGETYSFKKNGSCYEATVEGESRSLCAQDLAEQLADEAGSSLPGSVEQVLEHLSAGVLAQGVGVIVTESGGKYYVSPLRTLVEQGVTVLRALQPGDITALLRAAR</sequence>
<keyword evidence="1" id="KW-0969">Cilium</keyword>